<dbReference type="GO" id="GO:0000978">
    <property type="term" value="F:RNA polymerase II cis-regulatory region sequence-specific DNA binding"/>
    <property type="evidence" value="ECO:0007669"/>
    <property type="project" value="TreeGrafter"/>
</dbReference>
<dbReference type="PROSITE" id="PS01119">
    <property type="entry name" value="COPPER_FIST_1"/>
    <property type="match status" value="1"/>
</dbReference>
<dbReference type="InterPro" id="IPR001083">
    <property type="entry name" value="Cu_fist_DNA-bd_dom"/>
</dbReference>
<feature type="compositionally biased region" description="Low complexity" evidence="8">
    <location>
        <begin position="462"/>
        <end position="477"/>
    </location>
</feature>
<keyword evidence="3" id="KW-0862">Zinc</keyword>
<keyword evidence="11" id="KW-1185">Reference proteome</keyword>
<dbReference type="GO" id="GO:0000981">
    <property type="term" value="F:DNA-binding transcription factor activity, RNA polymerase II-specific"/>
    <property type="evidence" value="ECO:0007669"/>
    <property type="project" value="TreeGrafter"/>
</dbReference>
<sequence>MVLINGVKYACERCIRGHRVTTCTHTDQPLTMIKPKGRPATQCQHCRDQRKMKNLHTSCTCGKKGKPAGSHLASCLCHKNSHCTCSSTSKAQNNTYQNIHHLTASEKAKKQSLISAANAEVKKRLSVSSTASNGTVGSTPNLVKSVSPAMAHPPHTNYVIDDVLPFDSANGFYDLVNSPSLSEKYVNGSNPNFNENVFNSSNTPSPTTGRTRTSSYLTNNDIPHDPYGNNHSFNYARSLSEEAKHTPSPKKNVSNPPENNQFDMNDYASLGNPQLSPTEIDLVDNMFPLFPLVGQFSFDDDRNKPLLALPDHHQTSLGRSQSQSSRVSSLLNHVSNALPEEDEESFSIEGHQPVPLPPQVHSQIAHQQGTSSGTSSGIITHNSSTENFTVKPKPPHAKTQQPKPLRPSTIPHNSSSSTPSMNGSTHYQPIRPKRPESVLSITSNSSNRSFDVNHNSHQSFVNGNGNLPNSSNSSAFPPSAPFPGYDAAGNTSSSSGVLGVDDSRNFLSDEGSAQHFGRTGLGSVFSSTNLETNVKTEREESADLLFGDNILNNDTLSTSSSFLNFPHSNGISQAKPPSVSGEKVNSQPRPSQLVSNSSSSSYLHDYMHGDKPVANDFNPIRNGQNFEETELNNVNNSSTNVIPPAQIPFEYDLSMPAMLDFGSAMFENNKSNQDFL</sequence>
<evidence type="ECO:0000256" key="6">
    <source>
        <dbReference type="ARBA" id="ARBA00023163"/>
    </source>
</evidence>
<dbReference type="GO" id="GO:0005507">
    <property type="term" value="F:copper ion binding"/>
    <property type="evidence" value="ECO:0007669"/>
    <property type="project" value="InterPro"/>
</dbReference>
<dbReference type="GO" id="GO:0045944">
    <property type="term" value="P:positive regulation of transcription by RNA polymerase II"/>
    <property type="evidence" value="ECO:0007669"/>
    <property type="project" value="TreeGrafter"/>
</dbReference>
<keyword evidence="7" id="KW-0539">Nucleus</keyword>
<dbReference type="GO" id="GO:0006879">
    <property type="term" value="P:intracellular iron ion homeostasis"/>
    <property type="evidence" value="ECO:0007669"/>
    <property type="project" value="TreeGrafter"/>
</dbReference>
<keyword evidence="5" id="KW-0805">Transcription regulation</keyword>
<evidence type="ECO:0000313" key="11">
    <source>
        <dbReference type="Proteomes" id="UP000094285"/>
    </source>
</evidence>
<organism evidence="10 11">
    <name type="scientific">Suhomyces tanzawaensis NRRL Y-17324</name>
    <dbReference type="NCBI Taxonomy" id="984487"/>
    <lineage>
        <taxon>Eukaryota</taxon>
        <taxon>Fungi</taxon>
        <taxon>Dikarya</taxon>
        <taxon>Ascomycota</taxon>
        <taxon>Saccharomycotina</taxon>
        <taxon>Pichiomycetes</taxon>
        <taxon>Debaryomycetaceae</taxon>
        <taxon>Suhomyces</taxon>
    </lineage>
</organism>
<dbReference type="FunFam" id="3.90.430.10:FF:000001">
    <property type="entry name" value="Copper fist DNA-binding protein"/>
    <property type="match status" value="1"/>
</dbReference>
<dbReference type="RefSeq" id="XP_020062946.1">
    <property type="nucleotide sequence ID" value="XM_020206895.1"/>
</dbReference>
<dbReference type="InterPro" id="IPR036395">
    <property type="entry name" value="Cu_fist_DNA-bd_dom_sf"/>
</dbReference>
<dbReference type="Proteomes" id="UP000094285">
    <property type="component" value="Unassembled WGS sequence"/>
</dbReference>
<evidence type="ECO:0000256" key="3">
    <source>
        <dbReference type="ARBA" id="ARBA00022833"/>
    </source>
</evidence>
<dbReference type="SMART" id="SM00412">
    <property type="entry name" value="Cu_FIST"/>
    <property type="match status" value="1"/>
</dbReference>
<feature type="compositionally biased region" description="Polar residues" evidence="8">
    <location>
        <begin position="249"/>
        <end position="263"/>
    </location>
</feature>
<keyword evidence="4" id="KW-0186">Copper</keyword>
<feature type="region of interest" description="Disordered" evidence="8">
    <location>
        <begin position="190"/>
        <end position="273"/>
    </location>
</feature>
<comment type="subcellular location">
    <subcellularLocation>
        <location evidence="1">Nucleus</location>
    </subcellularLocation>
</comment>
<dbReference type="SUPFAM" id="SSF57879">
    <property type="entry name" value="Zinc domain conserved in yeast copper-regulated transcription factors"/>
    <property type="match status" value="1"/>
</dbReference>
<dbReference type="OrthoDB" id="5600085at2759"/>
<keyword evidence="2" id="KW-0479">Metal-binding</keyword>
<evidence type="ECO:0000256" key="4">
    <source>
        <dbReference type="ARBA" id="ARBA00023008"/>
    </source>
</evidence>
<keyword evidence="6" id="KW-0804">Transcription</keyword>
<dbReference type="InterPro" id="IPR051763">
    <property type="entry name" value="Copper_Homeo_Regul"/>
</dbReference>
<dbReference type="AlphaFoldDB" id="A0A1E4SE76"/>
<dbReference type="PROSITE" id="PS50073">
    <property type="entry name" value="COPPER_FIST_2"/>
    <property type="match status" value="1"/>
</dbReference>
<feature type="compositionally biased region" description="Low complexity" evidence="8">
    <location>
        <begin position="199"/>
        <end position="215"/>
    </location>
</feature>
<dbReference type="PANTHER" id="PTHR28088:SF5">
    <property type="entry name" value="TRANSCRIPTIONAL ACTIVATOR HAA1-RELATED"/>
    <property type="match status" value="1"/>
</dbReference>
<feature type="compositionally biased region" description="Low complexity" evidence="8">
    <location>
        <begin position="366"/>
        <end position="385"/>
    </location>
</feature>
<dbReference type="PRINTS" id="PR00617">
    <property type="entry name" value="COPPERFIST"/>
</dbReference>
<dbReference type="Gene3D" id="3.90.430.10">
    <property type="entry name" value="Copper fist DNA-binding domain"/>
    <property type="match status" value="1"/>
</dbReference>
<feature type="region of interest" description="Disordered" evidence="8">
    <location>
        <begin position="567"/>
        <end position="601"/>
    </location>
</feature>
<dbReference type="GO" id="GO:0005634">
    <property type="term" value="C:nucleus"/>
    <property type="evidence" value="ECO:0007669"/>
    <property type="project" value="UniProtKB-SubCell"/>
</dbReference>
<dbReference type="GeneID" id="30981032"/>
<reference evidence="11" key="1">
    <citation type="submission" date="2016-05" db="EMBL/GenBank/DDBJ databases">
        <title>Comparative genomics of biotechnologically important yeasts.</title>
        <authorList>
            <consortium name="DOE Joint Genome Institute"/>
            <person name="Riley R."/>
            <person name="Haridas S."/>
            <person name="Wolfe K.H."/>
            <person name="Lopes M.R."/>
            <person name="Hittinger C.T."/>
            <person name="Goker M."/>
            <person name="Salamov A."/>
            <person name="Wisecaver J."/>
            <person name="Long T.M."/>
            <person name="Aerts A.L."/>
            <person name="Barry K."/>
            <person name="Choi C."/>
            <person name="Clum A."/>
            <person name="Coughlan A.Y."/>
            <person name="Deshpande S."/>
            <person name="Douglass A.P."/>
            <person name="Hanson S.J."/>
            <person name="Klenk H.-P."/>
            <person name="Labutti K."/>
            <person name="Lapidus A."/>
            <person name="Lindquist E."/>
            <person name="Lipzen A."/>
            <person name="Meier-Kolthoff J.P."/>
            <person name="Ohm R.A."/>
            <person name="Otillar R.P."/>
            <person name="Pangilinan J."/>
            <person name="Peng Y."/>
            <person name="Rokas A."/>
            <person name="Rosa C.A."/>
            <person name="Scheuner C."/>
            <person name="Sibirny A.A."/>
            <person name="Slot J.C."/>
            <person name="Stielow J.B."/>
            <person name="Sun H."/>
            <person name="Kurtzman C.P."/>
            <person name="Blackwell M."/>
            <person name="Grigoriev I.V."/>
            <person name="Jeffries T.W."/>
        </authorList>
    </citation>
    <scope>NUCLEOTIDE SEQUENCE [LARGE SCALE GENOMIC DNA]</scope>
    <source>
        <strain evidence="11">NRRL Y-17324</strain>
    </source>
</reference>
<dbReference type="SMART" id="SM01090">
    <property type="entry name" value="Copper-fist"/>
    <property type="match status" value="1"/>
</dbReference>
<feature type="region of interest" description="Disordered" evidence="8">
    <location>
        <begin position="307"/>
        <end position="496"/>
    </location>
</feature>
<evidence type="ECO:0000256" key="5">
    <source>
        <dbReference type="ARBA" id="ARBA00023015"/>
    </source>
</evidence>
<dbReference type="STRING" id="984487.A0A1E4SE76"/>
<gene>
    <name evidence="10" type="ORF">CANTADRAFT_22943</name>
</gene>
<feature type="compositionally biased region" description="Low complexity" evidence="8">
    <location>
        <begin position="407"/>
        <end position="425"/>
    </location>
</feature>
<evidence type="ECO:0000256" key="7">
    <source>
        <dbReference type="ARBA" id="ARBA00023242"/>
    </source>
</evidence>
<evidence type="ECO:0000256" key="2">
    <source>
        <dbReference type="ARBA" id="ARBA00022723"/>
    </source>
</evidence>
<evidence type="ECO:0000256" key="1">
    <source>
        <dbReference type="ARBA" id="ARBA00004123"/>
    </source>
</evidence>
<feature type="compositionally biased region" description="Polar residues" evidence="8">
    <location>
        <begin position="439"/>
        <end position="461"/>
    </location>
</feature>
<feature type="compositionally biased region" description="Polar residues" evidence="8">
    <location>
        <begin position="583"/>
        <end position="594"/>
    </location>
</feature>
<dbReference type="GO" id="GO:0006878">
    <property type="term" value="P:intracellular copper ion homeostasis"/>
    <property type="evidence" value="ECO:0007669"/>
    <property type="project" value="TreeGrafter"/>
</dbReference>
<evidence type="ECO:0000256" key="8">
    <source>
        <dbReference type="SAM" id="MobiDB-lite"/>
    </source>
</evidence>
<accession>A0A1E4SE76</accession>
<dbReference type="Pfam" id="PF00649">
    <property type="entry name" value="Copper-fist"/>
    <property type="match status" value="1"/>
</dbReference>
<dbReference type="PANTHER" id="PTHR28088">
    <property type="entry name" value="TRANSCRIPTIONAL ACTIVATOR HAA1-RELATED"/>
    <property type="match status" value="1"/>
</dbReference>
<evidence type="ECO:0000259" key="9">
    <source>
        <dbReference type="PROSITE" id="PS50073"/>
    </source>
</evidence>
<name>A0A1E4SE76_9ASCO</name>
<feature type="compositionally biased region" description="Low complexity" evidence="8">
    <location>
        <begin position="316"/>
        <end position="331"/>
    </location>
</feature>
<protein>
    <recommendedName>
        <fullName evidence="9">Copper-fist domain-containing protein</fullName>
    </recommendedName>
</protein>
<evidence type="ECO:0000313" key="10">
    <source>
        <dbReference type="EMBL" id="ODV77824.1"/>
    </source>
</evidence>
<feature type="domain" description="Copper-fist" evidence="9">
    <location>
        <begin position="1"/>
        <end position="40"/>
    </location>
</feature>
<dbReference type="EMBL" id="KV453914">
    <property type="protein sequence ID" value="ODV77824.1"/>
    <property type="molecule type" value="Genomic_DNA"/>
</dbReference>
<proteinExistence type="predicted"/>